<sequence length="68" mass="7649">MKKFFTLDHNDFLVMLASSPVIVVANYLILGSSYMANLGVFVGTTLGLTALSVVVSWLMHAWMEFMRY</sequence>
<keyword evidence="1" id="KW-1133">Transmembrane helix</keyword>
<dbReference type="AlphaFoldDB" id="A0A916JFU1"/>
<comment type="caution">
    <text evidence="2">The sequence shown here is derived from an EMBL/GenBank/DDBJ whole genome shotgun (WGS) entry which is preliminary data.</text>
</comment>
<gene>
    <name evidence="2" type="ORF">DYBT9275_04805</name>
</gene>
<dbReference type="Proteomes" id="UP000680038">
    <property type="component" value="Unassembled WGS sequence"/>
</dbReference>
<organism evidence="2 3">
    <name type="scientific">Dyadobacter helix</name>
    <dbReference type="NCBI Taxonomy" id="2822344"/>
    <lineage>
        <taxon>Bacteria</taxon>
        <taxon>Pseudomonadati</taxon>
        <taxon>Bacteroidota</taxon>
        <taxon>Cytophagia</taxon>
        <taxon>Cytophagales</taxon>
        <taxon>Spirosomataceae</taxon>
        <taxon>Dyadobacter</taxon>
    </lineage>
</organism>
<proteinExistence type="predicted"/>
<keyword evidence="1" id="KW-0472">Membrane</keyword>
<evidence type="ECO:0000313" key="2">
    <source>
        <dbReference type="EMBL" id="CAG5010746.1"/>
    </source>
</evidence>
<reference evidence="2" key="1">
    <citation type="submission" date="2021-04" db="EMBL/GenBank/DDBJ databases">
        <authorList>
            <person name="Rodrigo-Torres L."/>
            <person name="Arahal R. D."/>
            <person name="Lucena T."/>
        </authorList>
    </citation>
    <scope>NUCLEOTIDE SEQUENCE</scope>
    <source>
        <strain evidence="2">CECT 9275</strain>
    </source>
</reference>
<dbReference type="RefSeq" id="WP_215241126.1">
    <property type="nucleotide sequence ID" value="NZ_CAJRAF010000002.1"/>
</dbReference>
<keyword evidence="3" id="KW-1185">Reference proteome</keyword>
<feature type="transmembrane region" description="Helical" evidence="1">
    <location>
        <begin position="36"/>
        <end position="59"/>
    </location>
</feature>
<evidence type="ECO:0000256" key="1">
    <source>
        <dbReference type="SAM" id="Phobius"/>
    </source>
</evidence>
<protein>
    <submittedName>
        <fullName evidence="2">Uncharacterized protein</fullName>
    </submittedName>
</protein>
<dbReference type="EMBL" id="CAJRAF010000002">
    <property type="protein sequence ID" value="CAG5010746.1"/>
    <property type="molecule type" value="Genomic_DNA"/>
</dbReference>
<name>A0A916JFU1_9BACT</name>
<accession>A0A916JFU1</accession>
<keyword evidence="1" id="KW-0812">Transmembrane</keyword>
<feature type="transmembrane region" description="Helical" evidence="1">
    <location>
        <begin position="12"/>
        <end position="30"/>
    </location>
</feature>
<evidence type="ECO:0000313" key="3">
    <source>
        <dbReference type="Proteomes" id="UP000680038"/>
    </source>
</evidence>